<dbReference type="InterPro" id="IPR003593">
    <property type="entry name" value="AAA+_ATPase"/>
</dbReference>
<evidence type="ECO:0000313" key="4">
    <source>
        <dbReference type="EMBL" id="MDQ0340697.1"/>
    </source>
</evidence>
<dbReference type="InterPro" id="IPR003439">
    <property type="entry name" value="ABC_transporter-like_ATP-bd"/>
</dbReference>
<dbReference type="InterPro" id="IPR027417">
    <property type="entry name" value="P-loop_NTPase"/>
</dbReference>
<dbReference type="PANTHER" id="PTHR43158">
    <property type="entry name" value="SKFA PEPTIDE EXPORT ATP-BINDING PROTEIN SKFE"/>
    <property type="match status" value="1"/>
</dbReference>
<accession>A0ABU0CXQ3</accession>
<dbReference type="Gene3D" id="3.40.50.300">
    <property type="entry name" value="P-loop containing nucleotide triphosphate hydrolases"/>
    <property type="match status" value="1"/>
</dbReference>
<evidence type="ECO:0000259" key="3">
    <source>
        <dbReference type="PROSITE" id="PS50893"/>
    </source>
</evidence>
<keyword evidence="2 4" id="KW-0067">ATP-binding</keyword>
<dbReference type="SMART" id="SM00382">
    <property type="entry name" value="AAA"/>
    <property type="match status" value="1"/>
</dbReference>
<keyword evidence="5" id="KW-1185">Reference proteome</keyword>
<dbReference type="Proteomes" id="UP001232445">
    <property type="component" value="Unassembled WGS sequence"/>
</dbReference>
<sequence>MTGKIELQNLTKAYGKKIALQGIAATLEPGKIYGLLGRNGAGKTTLLHLINAHLFPTSGKVLIDGEEPFENSQVLRKLCFIRESGNFKKNLKVRDIIGLAALTYPGWDPHFAGELVHQFELDENKKVKALSKGMESALGVIVGLASRAPVTIFDEPYIGMDVVHRQQFYDLLLEDYTRHPRTIILSTHLIDEVSKVFEGILILDQGEVLLHEETEALRERAFYFSGERETVDELTQGLQIICSEAFGSTKQVAVFGDVPDEITRKARHAAVKIDSVPIQKLMIYLTTRQERGEQEHA</sequence>
<name>A0ABU0CXQ3_9BACI</name>
<comment type="caution">
    <text evidence="4">The sequence shown here is derived from an EMBL/GenBank/DDBJ whole genome shotgun (WGS) entry which is preliminary data.</text>
</comment>
<keyword evidence="1" id="KW-0547">Nucleotide-binding</keyword>
<dbReference type="RefSeq" id="WP_307342770.1">
    <property type="nucleotide sequence ID" value="NZ_JAUSUQ010000017.1"/>
</dbReference>
<feature type="domain" description="ABC transporter" evidence="3">
    <location>
        <begin position="5"/>
        <end position="230"/>
    </location>
</feature>
<dbReference type="GO" id="GO:0005524">
    <property type="term" value="F:ATP binding"/>
    <property type="evidence" value="ECO:0007669"/>
    <property type="project" value="UniProtKB-KW"/>
</dbReference>
<reference evidence="4 5" key="1">
    <citation type="submission" date="2023-07" db="EMBL/GenBank/DDBJ databases">
        <title>Genomic Encyclopedia of Type Strains, Phase IV (KMG-IV): sequencing the most valuable type-strain genomes for metagenomic binning, comparative biology and taxonomic classification.</title>
        <authorList>
            <person name="Goeker M."/>
        </authorList>
    </citation>
    <scope>NUCLEOTIDE SEQUENCE [LARGE SCALE GENOMIC DNA]</scope>
    <source>
        <strain evidence="4 5">DSM 17740</strain>
    </source>
</reference>
<dbReference type="CDD" id="cd03230">
    <property type="entry name" value="ABC_DR_subfamily_A"/>
    <property type="match status" value="1"/>
</dbReference>
<dbReference type="Pfam" id="PF00005">
    <property type="entry name" value="ABC_tran"/>
    <property type="match status" value="1"/>
</dbReference>
<dbReference type="SUPFAM" id="SSF52540">
    <property type="entry name" value="P-loop containing nucleoside triphosphate hydrolases"/>
    <property type="match status" value="1"/>
</dbReference>
<evidence type="ECO:0000256" key="2">
    <source>
        <dbReference type="ARBA" id="ARBA00022840"/>
    </source>
</evidence>
<protein>
    <submittedName>
        <fullName evidence="4">ABC-2 type transport system ATP-binding protein</fullName>
    </submittedName>
</protein>
<dbReference type="EMBL" id="JAUSUQ010000017">
    <property type="protein sequence ID" value="MDQ0340697.1"/>
    <property type="molecule type" value="Genomic_DNA"/>
</dbReference>
<organism evidence="4 5">
    <name type="scientific">Caldalkalibacillus uzonensis</name>
    <dbReference type="NCBI Taxonomy" id="353224"/>
    <lineage>
        <taxon>Bacteria</taxon>
        <taxon>Bacillati</taxon>
        <taxon>Bacillota</taxon>
        <taxon>Bacilli</taxon>
        <taxon>Bacillales</taxon>
        <taxon>Bacillaceae</taxon>
        <taxon>Caldalkalibacillus</taxon>
    </lineage>
</organism>
<dbReference type="PANTHER" id="PTHR43158:SF5">
    <property type="entry name" value="ABC TRANSPORTER, ATP-BINDING PROTEIN"/>
    <property type="match status" value="1"/>
</dbReference>
<evidence type="ECO:0000256" key="1">
    <source>
        <dbReference type="ARBA" id="ARBA00022741"/>
    </source>
</evidence>
<evidence type="ECO:0000313" key="5">
    <source>
        <dbReference type="Proteomes" id="UP001232445"/>
    </source>
</evidence>
<dbReference type="PROSITE" id="PS50893">
    <property type="entry name" value="ABC_TRANSPORTER_2"/>
    <property type="match status" value="1"/>
</dbReference>
<gene>
    <name evidence="4" type="ORF">J2S00_003523</name>
</gene>
<proteinExistence type="predicted"/>